<dbReference type="AlphaFoldDB" id="A0A9P4UHZ3"/>
<evidence type="ECO:0000313" key="1">
    <source>
        <dbReference type="EMBL" id="KAF2450083.1"/>
    </source>
</evidence>
<dbReference type="EMBL" id="MU001494">
    <property type="protein sequence ID" value="KAF2450083.1"/>
    <property type="molecule type" value="Genomic_DNA"/>
</dbReference>
<evidence type="ECO:0000313" key="2">
    <source>
        <dbReference type="Proteomes" id="UP000799764"/>
    </source>
</evidence>
<sequence>MAAVVGSGSTQAQRRQHCHHIMRAGGGCSPLSQTQGDPRVGRVAFAGCDPRGWSPLPTRGDAALSAAYLLASAAKPTLPTPRAEPAPQFQEEKFSVEKSFKSALHWGRCRQRPRASSHGAGNTSRALVHITPGGEPPGHRLLQREPRRGTAIPRLAETQPPRPAQAMSLHLHPKQAIAMAWWNTVWWWRVPVSVCFCWCRRPCRYMPG</sequence>
<keyword evidence="2" id="KW-1185">Reference proteome</keyword>
<protein>
    <submittedName>
        <fullName evidence="1">Uncharacterized protein</fullName>
    </submittedName>
</protein>
<name>A0A9P4UHZ3_9PLEO</name>
<accession>A0A9P4UHZ3</accession>
<gene>
    <name evidence="1" type="ORF">P171DRAFT_204667</name>
</gene>
<reference evidence="1" key="1">
    <citation type="journal article" date="2020" name="Stud. Mycol.">
        <title>101 Dothideomycetes genomes: a test case for predicting lifestyles and emergence of pathogens.</title>
        <authorList>
            <person name="Haridas S."/>
            <person name="Albert R."/>
            <person name="Binder M."/>
            <person name="Bloem J."/>
            <person name="Labutti K."/>
            <person name="Salamov A."/>
            <person name="Andreopoulos B."/>
            <person name="Baker S."/>
            <person name="Barry K."/>
            <person name="Bills G."/>
            <person name="Bluhm B."/>
            <person name="Cannon C."/>
            <person name="Castanera R."/>
            <person name="Culley D."/>
            <person name="Daum C."/>
            <person name="Ezra D."/>
            <person name="Gonzalez J."/>
            <person name="Henrissat B."/>
            <person name="Kuo A."/>
            <person name="Liang C."/>
            <person name="Lipzen A."/>
            <person name="Lutzoni F."/>
            <person name="Magnuson J."/>
            <person name="Mondo S."/>
            <person name="Nolan M."/>
            <person name="Ohm R."/>
            <person name="Pangilinan J."/>
            <person name="Park H.-J."/>
            <person name="Ramirez L."/>
            <person name="Alfaro M."/>
            <person name="Sun H."/>
            <person name="Tritt A."/>
            <person name="Yoshinaga Y."/>
            <person name="Zwiers L.-H."/>
            <person name="Turgeon B."/>
            <person name="Goodwin S."/>
            <person name="Spatafora J."/>
            <person name="Crous P."/>
            <person name="Grigoriev I."/>
        </authorList>
    </citation>
    <scope>NUCLEOTIDE SEQUENCE</scope>
    <source>
        <strain evidence="1">CBS 690.94</strain>
    </source>
</reference>
<dbReference type="Proteomes" id="UP000799764">
    <property type="component" value="Unassembled WGS sequence"/>
</dbReference>
<organism evidence="1 2">
    <name type="scientific">Karstenula rhodostoma CBS 690.94</name>
    <dbReference type="NCBI Taxonomy" id="1392251"/>
    <lineage>
        <taxon>Eukaryota</taxon>
        <taxon>Fungi</taxon>
        <taxon>Dikarya</taxon>
        <taxon>Ascomycota</taxon>
        <taxon>Pezizomycotina</taxon>
        <taxon>Dothideomycetes</taxon>
        <taxon>Pleosporomycetidae</taxon>
        <taxon>Pleosporales</taxon>
        <taxon>Massarineae</taxon>
        <taxon>Didymosphaeriaceae</taxon>
        <taxon>Karstenula</taxon>
    </lineage>
</organism>
<proteinExistence type="predicted"/>
<comment type="caution">
    <text evidence="1">The sequence shown here is derived from an EMBL/GenBank/DDBJ whole genome shotgun (WGS) entry which is preliminary data.</text>
</comment>